<feature type="non-terminal residue" evidence="1">
    <location>
        <position position="1"/>
    </location>
</feature>
<dbReference type="GO" id="GO:0016787">
    <property type="term" value="F:hydrolase activity"/>
    <property type="evidence" value="ECO:0007669"/>
    <property type="project" value="UniProtKB-ARBA"/>
</dbReference>
<dbReference type="EMBL" id="BTSY01000004">
    <property type="protein sequence ID" value="GMT26142.1"/>
    <property type="molecule type" value="Genomic_DNA"/>
</dbReference>
<dbReference type="PANTHER" id="PTHR10151">
    <property type="entry name" value="ECTONUCLEOTIDE PYROPHOSPHATASE/PHOSPHODIESTERASE"/>
    <property type="match status" value="1"/>
</dbReference>
<dbReference type="SUPFAM" id="SSF53649">
    <property type="entry name" value="Alkaline phosphatase-like"/>
    <property type="match status" value="1"/>
</dbReference>
<gene>
    <name evidence="1" type="ORF">PFISCL1PPCAC_17439</name>
</gene>
<evidence type="ECO:0000313" key="2">
    <source>
        <dbReference type="Proteomes" id="UP001432322"/>
    </source>
</evidence>
<dbReference type="InterPro" id="IPR002591">
    <property type="entry name" value="Phosphodiest/P_Trfase"/>
</dbReference>
<protein>
    <recommendedName>
        <fullName evidence="3">GPI ethanolamine phosphate transferase 1</fullName>
    </recommendedName>
</protein>
<dbReference type="Pfam" id="PF01663">
    <property type="entry name" value="Phosphodiest"/>
    <property type="match status" value="1"/>
</dbReference>
<feature type="non-terminal residue" evidence="1">
    <location>
        <position position="81"/>
    </location>
</feature>
<accession>A0AAV5W7T5</accession>
<evidence type="ECO:0000313" key="1">
    <source>
        <dbReference type="EMBL" id="GMT26142.1"/>
    </source>
</evidence>
<comment type="caution">
    <text evidence="1">The sequence shown here is derived from an EMBL/GenBank/DDBJ whole genome shotgun (WGS) entry which is preliminary data.</text>
</comment>
<dbReference type="Gene3D" id="3.40.720.10">
    <property type="entry name" value="Alkaline Phosphatase, subunit A"/>
    <property type="match status" value="1"/>
</dbReference>
<name>A0AAV5W7T5_9BILA</name>
<organism evidence="1 2">
    <name type="scientific">Pristionchus fissidentatus</name>
    <dbReference type="NCBI Taxonomy" id="1538716"/>
    <lineage>
        <taxon>Eukaryota</taxon>
        <taxon>Metazoa</taxon>
        <taxon>Ecdysozoa</taxon>
        <taxon>Nematoda</taxon>
        <taxon>Chromadorea</taxon>
        <taxon>Rhabditida</taxon>
        <taxon>Rhabditina</taxon>
        <taxon>Diplogasteromorpha</taxon>
        <taxon>Diplogasteroidea</taxon>
        <taxon>Neodiplogasteridae</taxon>
        <taxon>Pristionchus</taxon>
    </lineage>
</organism>
<sequence length="81" mass="9054">ICTQLRSSIHSKLRPISSEHERILLITLDGFRNDLLNETTTPFLHRWIKNGTHFVNGVYSQVPADTGPNHESIATGLTAES</sequence>
<dbReference type="Proteomes" id="UP001432322">
    <property type="component" value="Unassembled WGS sequence"/>
</dbReference>
<evidence type="ECO:0008006" key="3">
    <source>
        <dbReference type="Google" id="ProtNLM"/>
    </source>
</evidence>
<keyword evidence="2" id="KW-1185">Reference proteome</keyword>
<reference evidence="1" key="1">
    <citation type="submission" date="2023-10" db="EMBL/GenBank/DDBJ databases">
        <title>Genome assembly of Pristionchus species.</title>
        <authorList>
            <person name="Yoshida K."/>
            <person name="Sommer R.J."/>
        </authorList>
    </citation>
    <scope>NUCLEOTIDE SEQUENCE</scope>
    <source>
        <strain evidence="1">RS5133</strain>
    </source>
</reference>
<dbReference type="InterPro" id="IPR017850">
    <property type="entry name" value="Alkaline_phosphatase_core_sf"/>
</dbReference>
<dbReference type="AlphaFoldDB" id="A0AAV5W7T5"/>
<proteinExistence type="predicted"/>
<dbReference type="PANTHER" id="PTHR10151:SF120">
    <property type="entry name" value="BIS(5'-ADENOSYL)-TRIPHOSPHATASE"/>
    <property type="match status" value="1"/>
</dbReference>